<gene>
    <name evidence="2" type="ORF">KHLLAP_LOCUS1621</name>
</gene>
<name>A0AAI8YE13_9PEZI</name>
<feature type="chain" id="PRO_5042571083" evidence="1">
    <location>
        <begin position="21"/>
        <end position="473"/>
    </location>
</feature>
<reference evidence="2" key="1">
    <citation type="submission" date="2023-10" db="EMBL/GenBank/DDBJ databases">
        <authorList>
            <person name="Hackl T."/>
        </authorList>
    </citation>
    <scope>NUCLEOTIDE SEQUENCE</scope>
</reference>
<sequence>MRSFLILGAAALAAASPASPAVDFDAVKAAPAPTATGPAVGVASQTGVYNAAAASASAVAAASAVASAQATASVAARGLEERTFCFWPFKCGSQASAATTSKCTTTSTPPVAHYPTATAAPTTSAATAATTSAPAPVITSASTGAVVPSTCTPVSWTNTFAFTSDTACPTPYEVGTYCGFINPEDPCAPQPDGYGPVSSPDTVDAFKANTELQQEALTAATPKGYQQTFQGLTAAVSANTYLGFYTLESYDTQTCANHCDSTDLCTGFNVYIERDPAWNPEQCSCADPTSISNYKCSLWGSGVDSAAATNTGDYRGSFQVVITGSNGYTQSTTSSSGTSPVATTPDVPSGWTNPKSCSGAVHDHPKTCLGSQVFKGPFDVSLCAKYADAQNAKNVASGKWGSSFTSFWNFFGYNSGKCDFFNAFMIKQDGVPVGTYCKLFTQQYQPAAATYKGGVSAGFSWSFESSWSFCSSK</sequence>
<dbReference type="Proteomes" id="UP001295740">
    <property type="component" value="Unassembled WGS sequence"/>
</dbReference>
<evidence type="ECO:0000313" key="3">
    <source>
        <dbReference type="Proteomes" id="UP001295740"/>
    </source>
</evidence>
<protein>
    <submittedName>
        <fullName evidence="2">Uu.00g040060.m01.CDS01</fullName>
    </submittedName>
</protein>
<organism evidence="2 3">
    <name type="scientific">Anthostomella pinea</name>
    <dbReference type="NCBI Taxonomy" id="933095"/>
    <lineage>
        <taxon>Eukaryota</taxon>
        <taxon>Fungi</taxon>
        <taxon>Dikarya</taxon>
        <taxon>Ascomycota</taxon>
        <taxon>Pezizomycotina</taxon>
        <taxon>Sordariomycetes</taxon>
        <taxon>Xylariomycetidae</taxon>
        <taxon>Xylariales</taxon>
        <taxon>Xylariaceae</taxon>
        <taxon>Anthostomella</taxon>
    </lineage>
</organism>
<dbReference type="AlphaFoldDB" id="A0AAI8YE13"/>
<comment type="caution">
    <text evidence="2">The sequence shown here is derived from an EMBL/GenBank/DDBJ whole genome shotgun (WGS) entry which is preliminary data.</text>
</comment>
<evidence type="ECO:0000313" key="2">
    <source>
        <dbReference type="EMBL" id="CAJ2501153.1"/>
    </source>
</evidence>
<dbReference type="EMBL" id="CAUWAG010000003">
    <property type="protein sequence ID" value="CAJ2501153.1"/>
    <property type="molecule type" value="Genomic_DNA"/>
</dbReference>
<keyword evidence="3" id="KW-1185">Reference proteome</keyword>
<evidence type="ECO:0000256" key="1">
    <source>
        <dbReference type="SAM" id="SignalP"/>
    </source>
</evidence>
<feature type="signal peptide" evidence="1">
    <location>
        <begin position="1"/>
        <end position="20"/>
    </location>
</feature>
<proteinExistence type="predicted"/>
<accession>A0AAI8YE13</accession>
<dbReference type="PANTHER" id="PTHR36578:SF1">
    <property type="entry name" value="APPLE DOMAIN-CONTAINING PROTEIN"/>
    <property type="match status" value="1"/>
</dbReference>
<dbReference type="PANTHER" id="PTHR36578">
    <property type="entry name" value="CHROMOSOME 15, WHOLE GENOME SHOTGUN SEQUENCE"/>
    <property type="match status" value="1"/>
</dbReference>
<keyword evidence="1" id="KW-0732">Signal</keyword>